<dbReference type="EMBL" id="CM042891">
    <property type="protein sequence ID" value="KAI4303539.1"/>
    <property type="molecule type" value="Genomic_DNA"/>
</dbReference>
<sequence length="333" mass="36121">MGTASVALPSSFPRFKVLLTSRIRCGELSETTVSRKRVLEEVDEKLALGDERAALALVKGALGKPGGLACFGAARQVPQRLYTLDELRLNGIETSSLLSPVDTTLGAIERSLQLAAIAGGLSAGIYSISVPSRYFIFPWHCCSSGHSMRFLSVEEFPACFSIQLVIPSARNIIIGLFKGYTISSLDALQKEGSLNVQAGTSFVDFEFLEEVNAGKVSASMLNRFSCIALAGVATEYLLFGCAEGGIADINKLDVLLKGLGFTQKKADSQVRWSGMTSLANLADEIYELMSMEAADLKNIEERLDSMSQLHEESSAKLMNIMKESRQVFSFPKF</sequence>
<keyword evidence="2" id="KW-1185">Reference proteome</keyword>
<dbReference type="Proteomes" id="UP001057402">
    <property type="component" value="Chromosome 12"/>
</dbReference>
<gene>
    <name evidence="1" type="ORF">MLD38_039152</name>
</gene>
<organism evidence="1 2">
    <name type="scientific">Melastoma candidum</name>
    <dbReference type="NCBI Taxonomy" id="119954"/>
    <lineage>
        <taxon>Eukaryota</taxon>
        <taxon>Viridiplantae</taxon>
        <taxon>Streptophyta</taxon>
        <taxon>Embryophyta</taxon>
        <taxon>Tracheophyta</taxon>
        <taxon>Spermatophyta</taxon>
        <taxon>Magnoliopsida</taxon>
        <taxon>eudicotyledons</taxon>
        <taxon>Gunneridae</taxon>
        <taxon>Pentapetalae</taxon>
        <taxon>rosids</taxon>
        <taxon>malvids</taxon>
        <taxon>Myrtales</taxon>
        <taxon>Melastomataceae</taxon>
        <taxon>Melastomatoideae</taxon>
        <taxon>Melastomateae</taxon>
        <taxon>Melastoma</taxon>
    </lineage>
</organism>
<evidence type="ECO:0000313" key="2">
    <source>
        <dbReference type="Proteomes" id="UP001057402"/>
    </source>
</evidence>
<reference evidence="2" key="1">
    <citation type="journal article" date="2023" name="Front. Plant Sci.">
        <title>Chromosomal-level genome assembly of Melastoma candidum provides insights into trichome evolution.</title>
        <authorList>
            <person name="Zhong Y."/>
            <person name="Wu W."/>
            <person name="Sun C."/>
            <person name="Zou P."/>
            <person name="Liu Y."/>
            <person name="Dai S."/>
            <person name="Zhou R."/>
        </authorList>
    </citation>
    <scope>NUCLEOTIDE SEQUENCE [LARGE SCALE GENOMIC DNA]</scope>
</reference>
<name>A0ACB9L2I5_9MYRT</name>
<protein>
    <submittedName>
        <fullName evidence="1">Uncharacterized protein</fullName>
    </submittedName>
</protein>
<accession>A0ACB9L2I5</accession>
<comment type="caution">
    <text evidence="1">The sequence shown here is derived from an EMBL/GenBank/DDBJ whole genome shotgun (WGS) entry which is preliminary data.</text>
</comment>
<proteinExistence type="predicted"/>
<evidence type="ECO:0000313" key="1">
    <source>
        <dbReference type="EMBL" id="KAI4303539.1"/>
    </source>
</evidence>